<dbReference type="Gene3D" id="3.40.50.1110">
    <property type="entry name" value="SGNH hydrolase"/>
    <property type="match status" value="1"/>
</dbReference>
<dbReference type="PANTHER" id="PTHR43784:SF3">
    <property type="entry name" value="GDSL FAMILY LIPASE"/>
    <property type="match status" value="1"/>
</dbReference>
<dbReference type="PANTHER" id="PTHR43784">
    <property type="entry name" value="GDSL-LIKE LIPASE/ACYLHYDROLASE, PUTATIVE (AFU_ORTHOLOGUE AFUA_2G00820)-RELATED"/>
    <property type="match status" value="1"/>
</dbReference>
<protein>
    <submittedName>
        <fullName evidence="2">Uncharacterized protein</fullName>
    </submittedName>
</protein>
<dbReference type="Pfam" id="PF00657">
    <property type="entry name" value="Lipase_GDSL"/>
    <property type="match status" value="1"/>
</dbReference>
<evidence type="ECO:0000313" key="2">
    <source>
        <dbReference type="EMBL" id="OQE19119.1"/>
    </source>
</evidence>
<keyword evidence="3" id="KW-1185">Reference proteome</keyword>
<feature type="chain" id="PRO_5012393078" evidence="1">
    <location>
        <begin position="23"/>
        <end position="439"/>
    </location>
</feature>
<dbReference type="InterPro" id="IPR053140">
    <property type="entry name" value="GDSL_Rv0518-like"/>
</dbReference>
<accession>A0A1V6SZH6</accession>
<keyword evidence="1" id="KW-0732">Signal</keyword>
<dbReference type="AlphaFoldDB" id="A0A1V6SZH6"/>
<dbReference type="EMBL" id="MLKD01000016">
    <property type="protein sequence ID" value="OQE19119.1"/>
    <property type="molecule type" value="Genomic_DNA"/>
</dbReference>
<dbReference type="CDD" id="cd01830">
    <property type="entry name" value="XynE_like"/>
    <property type="match status" value="1"/>
</dbReference>
<dbReference type="Proteomes" id="UP000191285">
    <property type="component" value="Unassembled WGS sequence"/>
</dbReference>
<name>A0A1V6SZH6_9EURO</name>
<organism evidence="2 3">
    <name type="scientific">Penicillium steckii</name>
    <dbReference type="NCBI Taxonomy" id="303698"/>
    <lineage>
        <taxon>Eukaryota</taxon>
        <taxon>Fungi</taxon>
        <taxon>Dikarya</taxon>
        <taxon>Ascomycota</taxon>
        <taxon>Pezizomycotina</taxon>
        <taxon>Eurotiomycetes</taxon>
        <taxon>Eurotiomycetidae</taxon>
        <taxon>Eurotiales</taxon>
        <taxon>Aspergillaceae</taxon>
        <taxon>Penicillium</taxon>
    </lineage>
</organism>
<feature type="signal peptide" evidence="1">
    <location>
        <begin position="1"/>
        <end position="22"/>
    </location>
</feature>
<dbReference type="SUPFAM" id="SSF52266">
    <property type="entry name" value="SGNH hydrolase"/>
    <property type="match status" value="1"/>
</dbReference>
<reference evidence="3" key="1">
    <citation type="journal article" date="2017" name="Nat. Microbiol.">
        <title>Global analysis of biosynthetic gene clusters reveals vast potential of secondary metabolite production in Penicillium species.</title>
        <authorList>
            <person name="Nielsen J.C."/>
            <person name="Grijseels S."/>
            <person name="Prigent S."/>
            <person name="Ji B."/>
            <person name="Dainat J."/>
            <person name="Nielsen K.F."/>
            <person name="Frisvad J.C."/>
            <person name="Workman M."/>
            <person name="Nielsen J."/>
        </authorList>
    </citation>
    <scope>NUCLEOTIDE SEQUENCE [LARGE SCALE GENOMIC DNA]</scope>
    <source>
        <strain evidence="3">IBT 24891</strain>
    </source>
</reference>
<proteinExistence type="predicted"/>
<dbReference type="InterPro" id="IPR001087">
    <property type="entry name" value="GDSL"/>
</dbReference>
<comment type="caution">
    <text evidence="2">The sequence shown here is derived from an EMBL/GenBank/DDBJ whole genome shotgun (WGS) entry which is preliminary data.</text>
</comment>
<evidence type="ECO:0000313" key="3">
    <source>
        <dbReference type="Proteomes" id="UP000191285"/>
    </source>
</evidence>
<dbReference type="OrthoDB" id="10071171at2759"/>
<dbReference type="GO" id="GO:0016788">
    <property type="term" value="F:hydrolase activity, acting on ester bonds"/>
    <property type="evidence" value="ECO:0007669"/>
    <property type="project" value="InterPro"/>
</dbReference>
<sequence>MMSHWVLYLSASLCLIFNLVASSPLPKTDEKGGNDSNDGQHWVGIWTAMPQLVEPANLPPTPFNGLDSVFYNTTIRQTVQVGLDSAKIRLRLSNAFGVNNLNISSVAVSHTMENEAGVSTIQPGSTKEVRFSEQSSISIPSAGLAVSDPIEFSVQAQSILLIDIFLEKGQDGFAITGHPGSRTTSFISFDDHVGEKDLKTNGDAVQSIEHWYFISAVEGFLNSETRSFAIVGDSITDGRGSTTNKNNRWPDLVQKKINQDEKIPKIGILNQAAGGNRILHDGLGPNAVSRIDRDVLAQSGVQFAMIFEGVNDIGVAESDPKSQAEIGDQIIIALRQIATRVRTAGISFGAATISPFGTPPDSNYTQPYSSVEREVTRQRVNNFIRNDGVFDFVLDFDRVLRDPQDQSVLLNEFDSGDHLHPNVAGYQAIADYFPLDLFL</sequence>
<dbReference type="InterPro" id="IPR036514">
    <property type="entry name" value="SGNH_hydro_sf"/>
</dbReference>
<dbReference type="STRING" id="303698.A0A1V6SZH6"/>
<gene>
    <name evidence="2" type="ORF">PENSTE_c016G06068</name>
</gene>
<evidence type="ECO:0000256" key="1">
    <source>
        <dbReference type="SAM" id="SignalP"/>
    </source>
</evidence>